<keyword evidence="1" id="KW-0732">Signal</keyword>
<evidence type="ECO:0000256" key="1">
    <source>
        <dbReference type="SAM" id="SignalP"/>
    </source>
</evidence>
<name>A0A2N5UFK0_9BASI</name>
<sequence length="226" mass="25943">MFCSSLPIILLLLCCHSLQSHPLPFAKPLVNRGNPNVNVGPHWNRLGKRTYPPGPASELEEVCTDVGLGLVTERTQYQKEDGTNVKPILKMKGEDSGGTMNAESNQPAVIVDKKKVKWSENITHVIARDLLYHGHKNRENKKNSQTDRLLELRNVFSKKKPERIYQRSSIEQSLPTYSTLVLLEDLKPLHYKAIPKLSPMKSSSKWSHLWYSFRLFKRRDSQKQDK</sequence>
<proteinExistence type="predicted"/>
<dbReference type="Proteomes" id="UP000235392">
    <property type="component" value="Unassembled WGS sequence"/>
</dbReference>
<evidence type="ECO:0000313" key="3">
    <source>
        <dbReference type="Proteomes" id="UP000235392"/>
    </source>
</evidence>
<organism evidence="2 3">
    <name type="scientific">Puccinia coronata f. sp. avenae</name>
    <dbReference type="NCBI Taxonomy" id="200324"/>
    <lineage>
        <taxon>Eukaryota</taxon>
        <taxon>Fungi</taxon>
        <taxon>Dikarya</taxon>
        <taxon>Basidiomycota</taxon>
        <taxon>Pucciniomycotina</taxon>
        <taxon>Pucciniomycetes</taxon>
        <taxon>Pucciniales</taxon>
        <taxon>Pucciniaceae</taxon>
        <taxon>Puccinia</taxon>
    </lineage>
</organism>
<dbReference type="EMBL" id="PGCI01000158">
    <property type="protein sequence ID" value="PLW36525.1"/>
    <property type="molecule type" value="Genomic_DNA"/>
</dbReference>
<comment type="caution">
    <text evidence="2">The sequence shown here is derived from an EMBL/GenBank/DDBJ whole genome shotgun (WGS) entry which is preliminary data.</text>
</comment>
<reference evidence="2 3" key="1">
    <citation type="submission" date="2017-11" db="EMBL/GenBank/DDBJ databases">
        <title>De novo assembly and phasing of dikaryotic genomes from two isolates of Puccinia coronata f. sp. avenae, the causal agent of oat crown rust.</title>
        <authorList>
            <person name="Miller M.E."/>
            <person name="Zhang Y."/>
            <person name="Omidvar V."/>
            <person name="Sperschneider J."/>
            <person name="Schwessinger B."/>
            <person name="Raley C."/>
            <person name="Palmer J.M."/>
            <person name="Garnica D."/>
            <person name="Upadhyaya N."/>
            <person name="Rathjen J."/>
            <person name="Taylor J.M."/>
            <person name="Park R.F."/>
            <person name="Dodds P.N."/>
            <person name="Hirsch C.D."/>
            <person name="Kianian S.F."/>
            <person name="Figueroa M."/>
        </authorList>
    </citation>
    <scope>NUCLEOTIDE SEQUENCE [LARGE SCALE GENOMIC DNA]</scope>
    <source>
        <strain evidence="2">12SD80</strain>
    </source>
</reference>
<feature type="chain" id="PRO_5014646055" evidence="1">
    <location>
        <begin position="21"/>
        <end position="226"/>
    </location>
</feature>
<dbReference type="AlphaFoldDB" id="A0A2N5UFK0"/>
<accession>A0A2N5UFK0</accession>
<gene>
    <name evidence="2" type="ORF">PCASD_06446</name>
</gene>
<evidence type="ECO:0000313" key="2">
    <source>
        <dbReference type="EMBL" id="PLW36525.1"/>
    </source>
</evidence>
<feature type="signal peptide" evidence="1">
    <location>
        <begin position="1"/>
        <end position="20"/>
    </location>
</feature>
<protein>
    <submittedName>
        <fullName evidence="2">Uncharacterized protein</fullName>
    </submittedName>
</protein>